<dbReference type="Proteomes" id="UP000324383">
    <property type="component" value="Unassembled WGS sequence"/>
</dbReference>
<dbReference type="Pfam" id="PF14322">
    <property type="entry name" value="SusD-like_3"/>
    <property type="match status" value="1"/>
</dbReference>
<dbReference type="EMBL" id="VKLW01000027">
    <property type="protein sequence ID" value="TYK32586.1"/>
    <property type="molecule type" value="Genomic_DNA"/>
</dbReference>
<keyword evidence="3" id="KW-1185">Reference proteome</keyword>
<feature type="domain" description="SusD-like N-terminal" evidence="1">
    <location>
        <begin position="24"/>
        <end position="226"/>
    </location>
</feature>
<accession>A0A5D3EAG5</accession>
<dbReference type="InterPro" id="IPR011990">
    <property type="entry name" value="TPR-like_helical_dom_sf"/>
</dbReference>
<evidence type="ECO:0000313" key="2">
    <source>
        <dbReference type="EMBL" id="TYK32586.1"/>
    </source>
</evidence>
<evidence type="ECO:0000259" key="1">
    <source>
        <dbReference type="Pfam" id="PF14322"/>
    </source>
</evidence>
<dbReference type="SUPFAM" id="SSF48452">
    <property type="entry name" value="TPR-like"/>
    <property type="match status" value="1"/>
</dbReference>
<proteinExistence type="predicted"/>
<protein>
    <submittedName>
        <fullName evidence="2">RagB/SusD family nutrient uptake outer membrane protein</fullName>
    </submittedName>
</protein>
<name>A0A5D3EAG5_9BACE</name>
<dbReference type="AlphaFoldDB" id="A0A5D3EAG5"/>
<dbReference type="RefSeq" id="WP_027325206.1">
    <property type="nucleotide sequence ID" value="NZ_CAMBON010000007.1"/>
</dbReference>
<comment type="caution">
    <text evidence="2">The sequence shown here is derived from an EMBL/GenBank/DDBJ whole genome shotgun (WGS) entry which is preliminary data.</text>
</comment>
<reference evidence="2 3" key="1">
    <citation type="submission" date="2019-07" db="EMBL/GenBank/DDBJ databases">
        <title>Draft Genome Sequences of Bacteroides pyogenes Strains Isolated from the Uterus Holstein Dairy Cows with Metritis.</title>
        <authorList>
            <person name="Cunha F."/>
            <person name="Galvao K.N."/>
            <person name="Jeon S.J."/>
            <person name="Jeong K.C."/>
        </authorList>
    </citation>
    <scope>NUCLEOTIDE SEQUENCE [LARGE SCALE GENOMIC DNA]</scope>
    <source>
        <strain evidence="2 3">KG-31</strain>
    </source>
</reference>
<evidence type="ECO:0000313" key="3">
    <source>
        <dbReference type="Proteomes" id="UP000324383"/>
    </source>
</evidence>
<dbReference type="InterPro" id="IPR033985">
    <property type="entry name" value="SusD-like_N"/>
</dbReference>
<gene>
    <name evidence="2" type="ORF">FNJ60_11330</name>
</gene>
<dbReference type="Gene3D" id="1.25.40.390">
    <property type="match status" value="1"/>
</dbReference>
<sequence>MKKITKHILIFVSGLINLTACDSFLDVVPDKRTEIDTNQKVSELLVSAYPNVDPMMIYEHRTDNAMDNGIQYGTGDRMLTENYFWRDVSPNGWDDPEQLWISCYKAIATTNQALEGIREIGESKENAPFKGEALLCRAYAHFLLANTFCQPYNALTASKDLGIPYVTEPEKKIGKTYERGTVQTVYENIANDIEEGYPLINDNAYAIPLYHFNKRAAAAFATRFYLFYGKYKEALKYASQAIPEDPSASLRNIKEYTMLAQASEWRDRFISKDEPANLLLIPLRSLWGRTYASRRYGNSDILTSLATYRSKGPWGDILEDFNLLFGASGYPVKFQPKYNEIFEITNQTSQTGQPHTVQMAFTVDETLLCRAEIYTLLKQYDKAAQDLSYWYIKKGGSGTDWQTIVQFYTAREAADNEAIQKKELHPMLALVKPFNAAFEIETGTQEKMLQGVLHARRIETMYSGLRWLDIRRYGIEVIHNVDGEVENQITLPAGDLRRVIQIPQSVTTAGMMPNPTK</sequence>
<organism evidence="2 3">
    <name type="scientific">Bacteroides pyogenes</name>
    <dbReference type="NCBI Taxonomy" id="310300"/>
    <lineage>
        <taxon>Bacteria</taxon>
        <taxon>Pseudomonadati</taxon>
        <taxon>Bacteroidota</taxon>
        <taxon>Bacteroidia</taxon>
        <taxon>Bacteroidales</taxon>
        <taxon>Bacteroidaceae</taxon>
        <taxon>Bacteroides</taxon>
    </lineage>
</organism>